<dbReference type="EMBL" id="AQRA01000004">
    <property type="protein sequence ID" value="EZH74179.1"/>
    <property type="molecule type" value="Genomic_DNA"/>
</dbReference>
<dbReference type="InterPro" id="IPR018060">
    <property type="entry name" value="HTH_AraC"/>
</dbReference>
<gene>
    <name evidence="6" type="ORF">ATO12_15020</name>
</gene>
<dbReference type="PANTHER" id="PTHR43280">
    <property type="entry name" value="ARAC-FAMILY TRANSCRIPTIONAL REGULATOR"/>
    <property type="match status" value="1"/>
</dbReference>
<dbReference type="STRING" id="1317122.ATO12_15020"/>
<feature type="domain" description="HTH araC/xylS-type" evidence="5">
    <location>
        <begin position="257"/>
        <end position="365"/>
    </location>
</feature>
<keyword evidence="1" id="KW-0805">Transcription regulation</keyword>
<feature type="transmembrane region" description="Helical" evidence="4">
    <location>
        <begin position="101"/>
        <end position="118"/>
    </location>
</feature>
<keyword evidence="3" id="KW-0804">Transcription</keyword>
<dbReference type="InterPro" id="IPR009057">
    <property type="entry name" value="Homeodomain-like_sf"/>
</dbReference>
<dbReference type="PANTHER" id="PTHR43280:SF29">
    <property type="entry name" value="ARAC-FAMILY TRANSCRIPTIONAL REGULATOR"/>
    <property type="match status" value="1"/>
</dbReference>
<dbReference type="OrthoDB" id="6283866at2"/>
<evidence type="ECO:0000259" key="5">
    <source>
        <dbReference type="PROSITE" id="PS01124"/>
    </source>
</evidence>
<dbReference type="SUPFAM" id="SSF46689">
    <property type="entry name" value="Homeodomain-like"/>
    <property type="match status" value="1"/>
</dbReference>
<dbReference type="Proteomes" id="UP000023541">
    <property type="component" value="Unassembled WGS sequence"/>
</dbReference>
<evidence type="ECO:0000256" key="4">
    <source>
        <dbReference type="SAM" id="Phobius"/>
    </source>
</evidence>
<feature type="transmembrane region" description="Helical" evidence="4">
    <location>
        <begin position="149"/>
        <end position="171"/>
    </location>
</feature>
<dbReference type="PROSITE" id="PS01124">
    <property type="entry name" value="HTH_ARAC_FAMILY_2"/>
    <property type="match status" value="1"/>
</dbReference>
<organism evidence="6 7">
    <name type="scientific">Aquimarina atlantica</name>
    <dbReference type="NCBI Taxonomy" id="1317122"/>
    <lineage>
        <taxon>Bacteria</taxon>
        <taxon>Pseudomonadati</taxon>
        <taxon>Bacteroidota</taxon>
        <taxon>Flavobacteriia</taxon>
        <taxon>Flavobacteriales</taxon>
        <taxon>Flavobacteriaceae</taxon>
        <taxon>Aquimarina</taxon>
    </lineage>
</organism>
<evidence type="ECO:0000313" key="6">
    <source>
        <dbReference type="EMBL" id="EZH74179.1"/>
    </source>
</evidence>
<keyword evidence="4" id="KW-0812">Transmembrane</keyword>
<feature type="transmembrane region" description="Helical" evidence="4">
    <location>
        <begin position="71"/>
        <end position="89"/>
    </location>
</feature>
<dbReference type="GO" id="GO:0003700">
    <property type="term" value="F:DNA-binding transcription factor activity"/>
    <property type="evidence" value="ECO:0007669"/>
    <property type="project" value="InterPro"/>
</dbReference>
<sequence>MNSIESFAFMVTFLLGGVIVVGGFVILVILKSTSLKQSRYFLAITLFGLIQHLFTYLLFTTQLIRQWPHMLGIGYPLLFLVGPCFYLFVKSYGDPSFKLKKIDAINVLPFLIMLTLLFPRYLGSSEEKQEIIQYYYDILPGGAVAFSDWLQASLHLILLLIYSVATLIIIYKKDKKNSILLKRFGVLLAILAFIEIILQAGFLLTGASAITAEIILSGLMSITVLLLGYWIVDIKQILPVLEGKKYKTSPLSEMRSQEIQQQIQAFFENEDWYVIPNFKIADLSKTIDVPSHHISQVLSEKMNSNFYEITNHHRIKKAKKMLQSGALQRISVQAIGEECGFSSKTSFYRAFKKVTSMTPTEYLSKYCK</sequence>
<dbReference type="Pfam" id="PF12833">
    <property type="entry name" value="HTH_18"/>
    <property type="match status" value="1"/>
</dbReference>
<dbReference type="eggNOG" id="COG2207">
    <property type="taxonomic scope" value="Bacteria"/>
</dbReference>
<name>A0A023BW70_9FLAO</name>
<keyword evidence="4" id="KW-0472">Membrane</keyword>
<reference evidence="6 7" key="1">
    <citation type="submission" date="2014-04" db="EMBL/GenBank/DDBJ databases">
        <title>Aquimarina sp. 22II-S11-z7 Genome Sequencing.</title>
        <authorList>
            <person name="Lai Q."/>
        </authorList>
    </citation>
    <scope>NUCLEOTIDE SEQUENCE [LARGE SCALE GENOMIC DNA]</scope>
    <source>
        <strain evidence="6 7">22II-S11-z7</strain>
    </source>
</reference>
<keyword evidence="7" id="KW-1185">Reference proteome</keyword>
<feature type="transmembrane region" description="Helical" evidence="4">
    <location>
        <begin position="6"/>
        <end position="28"/>
    </location>
</feature>
<evidence type="ECO:0000256" key="1">
    <source>
        <dbReference type="ARBA" id="ARBA00023015"/>
    </source>
</evidence>
<protein>
    <recommendedName>
        <fullName evidence="5">HTH araC/xylS-type domain-containing protein</fullName>
    </recommendedName>
</protein>
<dbReference type="SMART" id="SM00342">
    <property type="entry name" value="HTH_ARAC"/>
    <property type="match status" value="1"/>
</dbReference>
<dbReference type="GO" id="GO:0043565">
    <property type="term" value="F:sequence-specific DNA binding"/>
    <property type="evidence" value="ECO:0007669"/>
    <property type="project" value="InterPro"/>
</dbReference>
<proteinExistence type="predicted"/>
<dbReference type="AlphaFoldDB" id="A0A023BW70"/>
<dbReference type="Gene3D" id="1.10.10.60">
    <property type="entry name" value="Homeodomain-like"/>
    <property type="match status" value="1"/>
</dbReference>
<feature type="transmembrane region" description="Helical" evidence="4">
    <location>
        <begin position="210"/>
        <end position="232"/>
    </location>
</feature>
<dbReference type="InterPro" id="IPR018062">
    <property type="entry name" value="HTH_AraC-typ_CS"/>
</dbReference>
<feature type="transmembrane region" description="Helical" evidence="4">
    <location>
        <begin position="183"/>
        <end position="204"/>
    </location>
</feature>
<comment type="caution">
    <text evidence="6">The sequence shown here is derived from an EMBL/GenBank/DDBJ whole genome shotgun (WGS) entry which is preliminary data.</text>
</comment>
<dbReference type="RefSeq" id="WP_034241745.1">
    <property type="nucleotide sequence ID" value="NZ_AQRA01000004.1"/>
</dbReference>
<dbReference type="PROSITE" id="PS00041">
    <property type="entry name" value="HTH_ARAC_FAMILY_1"/>
    <property type="match status" value="1"/>
</dbReference>
<keyword evidence="2" id="KW-0238">DNA-binding</keyword>
<evidence type="ECO:0000313" key="7">
    <source>
        <dbReference type="Proteomes" id="UP000023541"/>
    </source>
</evidence>
<evidence type="ECO:0000256" key="3">
    <source>
        <dbReference type="ARBA" id="ARBA00023163"/>
    </source>
</evidence>
<keyword evidence="4" id="KW-1133">Transmembrane helix</keyword>
<feature type="transmembrane region" description="Helical" evidence="4">
    <location>
        <begin position="40"/>
        <end position="59"/>
    </location>
</feature>
<accession>A0A023BW70</accession>
<evidence type="ECO:0000256" key="2">
    <source>
        <dbReference type="ARBA" id="ARBA00023125"/>
    </source>
</evidence>